<reference evidence="2 3" key="1">
    <citation type="journal article" date="2015" name="Proc. Natl. Acad. Sci. U.S.A.">
        <title>The resurrection genome of Boea hygrometrica: A blueprint for survival of dehydration.</title>
        <authorList>
            <person name="Xiao L."/>
            <person name="Yang G."/>
            <person name="Zhang L."/>
            <person name="Yang X."/>
            <person name="Zhao S."/>
            <person name="Ji Z."/>
            <person name="Zhou Q."/>
            <person name="Hu M."/>
            <person name="Wang Y."/>
            <person name="Chen M."/>
            <person name="Xu Y."/>
            <person name="Jin H."/>
            <person name="Xiao X."/>
            <person name="Hu G."/>
            <person name="Bao F."/>
            <person name="Hu Y."/>
            <person name="Wan P."/>
            <person name="Li L."/>
            <person name="Deng X."/>
            <person name="Kuang T."/>
            <person name="Xiang C."/>
            <person name="Zhu J.K."/>
            <person name="Oliver M.J."/>
            <person name="He Y."/>
        </authorList>
    </citation>
    <scope>NUCLEOTIDE SEQUENCE [LARGE SCALE GENOMIC DNA]</scope>
    <source>
        <strain evidence="3">cv. XS01</strain>
    </source>
</reference>
<sequence length="148" mass="16748">MPSRRGRGRTARRSAKESRASDSDEGIQQNILLRRRERQAEVEDVTRQIGKMEPKQHKSKKGNTRSSLSTKSHLKTTSHATCYKSRYEMHEAIKESVIKTSVSTGNSSHVEPPYHGVSTEKSSIRDLRGQSAHHSSVVDTRIRQSPLR</sequence>
<feature type="compositionally biased region" description="Basic and acidic residues" evidence="1">
    <location>
        <begin position="38"/>
        <end position="56"/>
    </location>
</feature>
<feature type="region of interest" description="Disordered" evidence="1">
    <location>
        <begin position="98"/>
        <end position="148"/>
    </location>
</feature>
<feature type="compositionally biased region" description="Basic residues" evidence="1">
    <location>
        <begin position="1"/>
        <end position="13"/>
    </location>
</feature>
<organism evidence="2 3">
    <name type="scientific">Dorcoceras hygrometricum</name>
    <dbReference type="NCBI Taxonomy" id="472368"/>
    <lineage>
        <taxon>Eukaryota</taxon>
        <taxon>Viridiplantae</taxon>
        <taxon>Streptophyta</taxon>
        <taxon>Embryophyta</taxon>
        <taxon>Tracheophyta</taxon>
        <taxon>Spermatophyta</taxon>
        <taxon>Magnoliopsida</taxon>
        <taxon>eudicotyledons</taxon>
        <taxon>Gunneridae</taxon>
        <taxon>Pentapetalae</taxon>
        <taxon>asterids</taxon>
        <taxon>lamiids</taxon>
        <taxon>Lamiales</taxon>
        <taxon>Gesneriaceae</taxon>
        <taxon>Didymocarpoideae</taxon>
        <taxon>Trichosporeae</taxon>
        <taxon>Loxocarpinae</taxon>
        <taxon>Dorcoceras</taxon>
    </lineage>
</organism>
<dbReference type="AlphaFoldDB" id="A0A2Z7CQZ0"/>
<name>A0A2Z7CQZ0_9LAMI</name>
<keyword evidence="3" id="KW-1185">Reference proteome</keyword>
<dbReference type="Proteomes" id="UP000250235">
    <property type="component" value="Unassembled WGS sequence"/>
</dbReference>
<protein>
    <submittedName>
        <fullName evidence="2">Uncharacterized protein</fullName>
    </submittedName>
</protein>
<gene>
    <name evidence="2" type="ORF">F511_15205</name>
</gene>
<feature type="compositionally biased region" description="Polar residues" evidence="1">
    <location>
        <begin position="98"/>
        <end position="109"/>
    </location>
</feature>
<evidence type="ECO:0000313" key="2">
    <source>
        <dbReference type="EMBL" id="KZV49501.1"/>
    </source>
</evidence>
<feature type="compositionally biased region" description="Low complexity" evidence="1">
    <location>
        <begin position="66"/>
        <end position="79"/>
    </location>
</feature>
<feature type="region of interest" description="Disordered" evidence="1">
    <location>
        <begin position="1"/>
        <end position="81"/>
    </location>
</feature>
<proteinExistence type="predicted"/>
<accession>A0A2Z7CQZ0</accession>
<evidence type="ECO:0000256" key="1">
    <source>
        <dbReference type="SAM" id="MobiDB-lite"/>
    </source>
</evidence>
<dbReference type="EMBL" id="KQ993021">
    <property type="protein sequence ID" value="KZV49501.1"/>
    <property type="molecule type" value="Genomic_DNA"/>
</dbReference>
<evidence type="ECO:0000313" key="3">
    <source>
        <dbReference type="Proteomes" id="UP000250235"/>
    </source>
</evidence>